<evidence type="ECO:0000313" key="3">
    <source>
        <dbReference type="EMBL" id="TWT37139.1"/>
    </source>
</evidence>
<feature type="transmembrane region" description="Helical" evidence="2">
    <location>
        <begin position="101"/>
        <end position="120"/>
    </location>
</feature>
<organism evidence="3 4">
    <name type="scientific">Posidoniimonas corsicana</name>
    <dbReference type="NCBI Taxonomy" id="1938618"/>
    <lineage>
        <taxon>Bacteria</taxon>
        <taxon>Pseudomonadati</taxon>
        <taxon>Planctomycetota</taxon>
        <taxon>Planctomycetia</taxon>
        <taxon>Pirellulales</taxon>
        <taxon>Lacipirellulaceae</taxon>
        <taxon>Posidoniimonas</taxon>
    </lineage>
</organism>
<dbReference type="AlphaFoldDB" id="A0A5C5VGV6"/>
<accession>A0A5C5VGV6</accession>
<keyword evidence="2" id="KW-1133">Transmembrane helix</keyword>
<dbReference type="OrthoDB" id="266027at2"/>
<keyword evidence="2" id="KW-0472">Membrane</keyword>
<dbReference type="EMBL" id="SIHJ01000001">
    <property type="protein sequence ID" value="TWT37139.1"/>
    <property type="molecule type" value="Genomic_DNA"/>
</dbReference>
<comment type="caution">
    <text evidence="3">The sequence shown here is derived from an EMBL/GenBank/DDBJ whole genome shotgun (WGS) entry which is preliminary data.</text>
</comment>
<proteinExistence type="predicted"/>
<gene>
    <name evidence="3" type="ORF">KOR34_20860</name>
</gene>
<feature type="region of interest" description="Disordered" evidence="1">
    <location>
        <begin position="59"/>
        <end position="92"/>
    </location>
</feature>
<evidence type="ECO:0000256" key="2">
    <source>
        <dbReference type="SAM" id="Phobius"/>
    </source>
</evidence>
<dbReference type="RefSeq" id="WP_146564493.1">
    <property type="nucleotide sequence ID" value="NZ_SIHJ01000001.1"/>
</dbReference>
<evidence type="ECO:0000256" key="1">
    <source>
        <dbReference type="SAM" id="MobiDB-lite"/>
    </source>
</evidence>
<keyword evidence="2" id="KW-0812">Transmembrane</keyword>
<reference evidence="3 4" key="1">
    <citation type="submission" date="2019-02" db="EMBL/GenBank/DDBJ databases">
        <title>Deep-cultivation of Planctomycetes and their phenomic and genomic characterization uncovers novel biology.</title>
        <authorList>
            <person name="Wiegand S."/>
            <person name="Jogler M."/>
            <person name="Boedeker C."/>
            <person name="Pinto D."/>
            <person name="Vollmers J."/>
            <person name="Rivas-Marin E."/>
            <person name="Kohn T."/>
            <person name="Peeters S.H."/>
            <person name="Heuer A."/>
            <person name="Rast P."/>
            <person name="Oberbeckmann S."/>
            <person name="Bunk B."/>
            <person name="Jeske O."/>
            <person name="Meyerdierks A."/>
            <person name="Storesund J.E."/>
            <person name="Kallscheuer N."/>
            <person name="Luecker S."/>
            <person name="Lage O.M."/>
            <person name="Pohl T."/>
            <person name="Merkel B.J."/>
            <person name="Hornburger P."/>
            <person name="Mueller R.-W."/>
            <person name="Bruemmer F."/>
            <person name="Labrenz M."/>
            <person name="Spormann A.M."/>
            <person name="Op Den Camp H."/>
            <person name="Overmann J."/>
            <person name="Amann R."/>
            <person name="Jetten M.S.M."/>
            <person name="Mascher T."/>
            <person name="Medema M.H."/>
            <person name="Devos D.P."/>
            <person name="Kaster A.-K."/>
            <person name="Ovreas L."/>
            <person name="Rohde M."/>
            <person name="Galperin M.Y."/>
            <person name="Jogler C."/>
        </authorList>
    </citation>
    <scope>NUCLEOTIDE SEQUENCE [LARGE SCALE GENOMIC DNA]</scope>
    <source>
        <strain evidence="3 4">KOR34</strain>
    </source>
</reference>
<dbReference type="Proteomes" id="UP000316714">
    <property type="component" value="Unassembled WGS sequence"/>
</dbReference>
<sequence>MIDPRQQHDDLATRLSDGLLTPEEQAQIVQRAERDADLARALEQDAEVDAALQRAFAPPPPVFPVLDDEPQSKATPAADPVSPATVEQEPIQAKPRSRGRLVWYATAATLAWALFGWQWLSRPGGPEVAFVERPLSEVYETSIREGFQPYWICDDEAVFAETFRRRQGVPLKLGELPEDRVMAGLSYLGGLSDSSTSMLAHVDGKPVIVVVDRLKNDWRPPVGHDEQTGLNVFRVERAGLVLYEVTPLDEPMLLPYFRPLTPAGGRDNAN</sequence>
<name>A0A5C5VGV6_9BACT</name>
<evidence type="ECO:0000313" key="4">
    <source>
        <dbReference type="Proteomes" id="UP000316714"/>
    </source>
</evidence>
<keyword evidence="4" id="KW-1185">Reference proteome</keyword>
<protein>
    <submittedName>
        <fullName evidence="3">Uncharacterized protein</fullName>
    </submittedName>
</protein>